<dbReference type="OrthoDB" id="3366509at2"/>
<organism evidence="1 2">
    <name type="scientific">Streptantibioticus cattleyicolor (strain ATCC 35852 / DSM 46488 / JCM 4925 / NBRC 14057 / NRRL 8057)</name>
    <name type="common">Streptomyces cattleya</name>
    <dbReference type="NCBI Taxonomy" id="1003195"/>
    <lineage>
        <taxon>Bacteria</taxon>
        <taxon>Bacillati</taxon>
        <taxon>Actinomycetota</taxon>
        <taxon>Actinomycetes</taxon>
        <taxon>Kitasatosporales</taxon>
        <taxon>Streptomycetaceae</taxon>
        <taxon>Streptantibioticus</taxon>
    </lineage>
</organism>
<protein>
    <submittedName>
        <fullName evidence="1">Uncharacterized protein</fullName>
    </submittedName>
</protein>
<dbReference type="RefSeq" id="WP_014151728.1">
    <property type="nucleotide sequence ID" value="NC_016113.1"/>
</dbReference>
<dbReference type="KEGG" id="sct:SCAT_p1281"/>
<dbReference type="Proteomes" id="UP000007842">
    <property type="component" value="Plasmid pSCATT"/>
</dbReference>
<dbReference type="KEGG" id="scy:SCATT_p04420"/>
<evidence type="ECO:0000313" key="2">
    <source>
        <dbReference type="Proteomes" id="UP000007842"/>
    </source>
</evidence>
<sequence>MQLTTARSSPHDRMVAFLREGEEGLEADFVEEPDWTGLAARLVRRSLTPSPEAPEDSSR</sequence>
<accession>F8JJT8</accession>
<gene>
    <name evidence="1" type="ordered locus">SCATT_p04420</name>
</gene>
<dbReference type="PATRIC" id="fig|1003195.11.peg.1241"/>
<keyword evidence="1" id="KW-0614">Plasmid</keyword>
<name>F8JJT8_STREN</name>
<dbReference type="EMBL" id="CP003229">
    <property type="protein sequence ID" value="AEW98635.1"/>
    <property type="molecule type" value="Genomic_DNA"/>
</dbReference>
<geneLocation type="plasmid" evidence="1 2">
    <name>pSCATT</name>
</geneLocation>
<proteinExistence type="predicted"/>
<dbReference type="AlphaFoldDB" id="F8JJT8"/>
<evidence type="ECO:0000313" key="1">
    <source>
        <dbReference type="EMBL" id="AEW98635.1"/>
    </source>
</evidence>
<reference evidence="2" key="1">
    <citation type="submission" date="2011-12" db="EMBL/GenBank/DDBJ databases">
        <title>Complete genome sequence of Streptomyces cattleya strain DSM 46488.</title>
        <authorList>
            <person name="Ou H.-Y."/>
            <person name="Li P."/>
            <person name="Zhao C."/>
            <person name="O'Hagan D."/>
            <person name="Deng Z."/>
        </authorList>
    </citation>
    <scope>NUCLEOTIDE SEQUENCE [LARGE SCALE GENOMIC DNA]</scope>
    <source>
        <strain evidence="2">ATCC 35852 / DSM 46488 / JCM 4925 / NBRC 14057 / NRRL 8057</strain>
        <plasmid evidence="2">Plasmid pSCATT</plasmid>
    </source>
</reference>
<accession>G8XFZ6</accession>
<keyword evidence="2" id="KW-1185">Reference proteome</keyword>
<dbReference type="HOGENOM" id="CLU_2958695_0_0_11"/>